<dbReference type="EC" id="3.1.1.74" evidence="3 10"/>
<keyword evidence="8" id="KW-1015">Disulfide bond</keyword>
<reference evidence="12" key="1">
    <citation type="submission" date="2014-09" db="EMBL/GenBank/DDBJ databases">
        <title>Genome sequence of the luminous mushroom Mycena chlorophos for searching fungal bioluminescence genes.</title>
        <authorList>
            <person name="Tanaka Y."/>
            <person name="Kasuga D."/>
            <person name="Oba Y."/>
            <person name="Hase S."/>
            <person name="Sato K."/>
            <person name="Oba Y."/>
            <person name="Sakakibara Y."/>
        </authorList>
    </citation>
    <scope>NUCLEOTIDE SEQUENCE</scope>
</reference>
<dbReference type="PRINTS" id="PR00129">
    <property type="entry name" value="CUTINASE"/>
</dbReference>
<organism evidence="12 13">
    <name type="scientific">Mycena chlorophos</name>
    <name type="common">Agaric fungus</name>
    <name type="synonym">Agaricus chlorophos</name>
    <dbReference type="NCBI Taxonomy" id="658473"/>
    <lineage>
        <taxon>Eukaryota</taxon>
        <taxon>Fungi</taxon>
        <taxon>Dikarya</taxon>
        <taxon>Basidiomycota</taxon>
        <taxon>Agaricomycotina</taxon>
        <taxon>Agaricomycetes</taxon>
        <taxon>Agaricomycetidae</taxon>
        <taxon>Agaricales</taxon>
        <taxon>Marasmiineae</taxon>
        <taxon>Mycenaceae</taxon>
        <taxon>Mycena</taxon>
    </lineage>
</organism>
<dbReference type="PROSITE" id="PS00155">
    <property type="entry name" value="CUTINASE_1"/>
    <property type="match status" value="1"/>
</dbReference>
<dbReference type="PROSITE" id="PS00931">
    <property type="entry name" value="CUTINASE_2"/>
    <property type="match status" value="1"/>
</dbReference>
<dbReference type="InterPro" id="IPR043580">
    <property type="entry name" value="CUTINASE_1"/>
</dbReference>
<dbReference type="SUPFAM" id="SSF53474">
    <property type="entry name" value="alpha/beta-Hydrolases"/>
    <property type="match status" value="1"/>
</dbReference>
<accession>A0ABQ0M6I1</accession>
<sequence>MANNLTHAANACPHAALVTSGYSQGGQLVHNSAKLISSAVSKRIKAAVIFGDPDDGQPVAGISANATDVICHAGDDICAGGDQILIPHLTYGMNASDAAVFIAIYRNEVVCRSWLAGSVIRYEPQTFQIRIGVKRDSWAHSCSTTTMSVPTEIIPDIDPAHLPALPRSNSNSKPKGILKHAPEPRGTGPAHSLQWDEENIALTEIQKDSLMKITEPKTPYVRYDAETDTVEGEIPNLDLNGHWSNPGSPVPASPMGLDGSGPSSRRTSFSSNGRSNSISGRSGSDHSSRSTSFNLPDEARHGIRADGREPGDEVEFGEEMDEETAAKHAAFVRARGRHYSNEAEAMKLAAKLLKDEEDDDADGDEVQEVPPVPPLPAFATNGTAH</sequence>
<keyword evidence="13" id="KW-1185">Reference proteome</keyword>
<feature type="compositionally biased region" description="Acidic residues" evidence="11">
    <location>
        <begin position="355"/>
        <end position="367"/>
    </location>
</feature>
<dbReference type="InterPro" id="IPR043579">
    <property type="entry name" value="CUTINASE_2"/>
</dbReference>
<dbReference type="Gene3D" id="3.40.50.1820">
    <property type="entry name" value="alpha/beta hydrolase"/>
    <property type="match status" value="1"/>
</dbReference>
<evidence type="ECO:0000256" key="2">
    <source>
        <dbReference type="ARBA" id="ARBA00007534"/>
    </source>
</evidence>
<dbReference type="Pfam" id="PF01083">
    <property type="entry name" value="Cutinase"/>
    <property type="match status" value="1"/>
</dbReference>
<feature type="region of interest" description="Disordered" evidence="11">
    <location>
        <begin position="159"/>
        <end position="195"/>
    </location>
</feature>
<evidence type="ECO:0000313" key="12">
    <source>
        <dbReference type="EMBL" id="GAT58477.1"/>
    </source>
</evidence>
<evidence type="ECO:0000256" key="4">
    <source>
        <dbReference type="ARBA" id="ARBA00022487"/>
    </source>
</evidence>
<dbReference type="InterPro" id="IPR000675">
    <property type="entry name" value="Cutinase/axe"/>
</dbReference>
<dbReference type="Proteomes" id="UP000815677">
    <property type="component" value="Unassembled WGS sequence"/>
</dbReference>
<name>A0ABQ0M6I1_MYCCL</name>
<feature type="compositionally biased region" description="Basic and acidic residues" evidence="11">
    <location>
        <begin position="297"/>
        <end position="311"/>
    </location>
</feature>
<evidence type="ECO:0000313" key="13">
    <source>
        <dbReference type="Proteomes" id="UP000815677"/>
    </source>
</evidence>
<keyword evidence="5 10" id="KW-0964">Secreted</keyword>
<dbReference type="InterPro" id="IPR007062">
    <property type="entry name" value="PPI-2"/>
</dbReference>
<evidence type="ECO:0000256" key="5">
    <source>
        <dbReference type="ARBA" id="ARBA00022525"/>
    </source>
</evidence>
<feature type="region of interest" description="Disordered" evidence="11">
    <location>
        <begin position="234"/>
        <end position="313"/>
    </location>
</feature>
<comment type="function">
    <text evidence="10">Catalyzes the hydrolysis of complex carboxylic polyesters found in the cell wall of plants. Degrades cutin, a macromolecule that forms the structure of the plant cuticle.</text>
</comment>
<comment type="similarity">
    <text evidence="2 10">Belongs to the cutinase family.</text>
</comment>
<keyword evidence="4 10" id="KW-0719">Serine esterase</keyword>
<evidence type="ECO:0000256" key="9">
    <source>
        <dbReference type="ARBA" id="ARBA00034045"/>
    </source>
</evidence>
<dbReference type="PANTHER" id="PTHR48250:SF1">
    <property type="entry name" value="CUTINASE"/>
    <property type="match status" value="1"/>
</dbReference>
<keyword evidence="6" id="KW-0732">Signal</keyword>
<dbReference type="InterPro" id="IPR029058">
    <property type="entry name" value="AB_hydrolase_fold"/>
</dbReference>
<evidence type="ECO:0000256" key="10">
    <source>
        <dbReference type="RuleBase" id="RU361263"/>
    </source>
</evidence>
<keyword evidence="7 10" id="KW-0378">Hydrolase</keyword>
<comment type="subcellular location">
    <subcellularLocation>
        <location evidence="1 10">Secreted</location>
    </subcellularLocation>
</comment>
<feature type="region of interest" description="Disordered" evidence="11">
    <location>
        <begin position="354"/>
        <end position="385"/>
    </location>
</feature>
<dbReference type="InterPro" id="IPR011150">
    <property type="entry name" value="Cutinase_monf"/>
</dbReference>
<dbReference type="Pfam" id="PF04979">
    <property type="entry name" value="IPP-2"/>
    <property type="match status" value="1"/>
</dbReference>
<evidence type="ECO:0000256" key="8">
    <source>
        <dbReference type="ARBA" id="ARBA00023157"/>
    </source>
</evidence>
<evidence type="ECO:0000256" key="11">
    <source>
        <dbReference type="SAM" id="MobiDB-lite"/>
    </source>
</evidence>
<comment type="catalytic activity">
    <reaction evidence="9 10">
        <text>cutin + H2O = cutin monomers.</text>
        <dbReference type="EC" id="3.1.1.74"/>
    </reaction>
</comment>
<protein>
    <recommendedName>
        <fullName evidence="3 10">Cutinase</fullName>
        <ecNumber evidence="3 10">3.1.1.74</ecNumber>
    </recommendedName>
</protein>
<feature type="compositionally biased region" description="Low complexity" evidence="11">
    <location>
        <begin position="260"/>
        <end position="282"/>
    </location>
</feature>
<dbReference type="EMBL" id="DF849702">
    <property type="protein sequence ID" value="GAT58477.1"/>
    <property type="molecule type" value="Genomic_DNA"/>
</dbReference>
<evidence type="ECO:0000256" key="7">
    <source>
        <dbReference type="ARBA" id="ARBA00022801"/>
    </source>
</evidence>
<evidence type="ECO:0000256" key="3">
    <source>
        <dbReference type="ARBA" id="ARBA00013095"/>
    </source>
</evidence>
<evidence type="ECO:0000256" key="1">
    <source>
        <dbReference type="ARBA" id="ARBA00004613"/>
    </source>
</evidence>
<gene>
    <name evidence="12" type="ORF">MCHLO_14907</name>
</gene>
<proteinExistence type="inferred from homology"/>
<evidence type="ECO:0000256" key="6">
    <source>
        <dbReference type="ARBA" id="ARBA00022729"/>
    </source>
</evidence>
<dbReference type="PANTHER" id="PTHR48250">
    <property type="entry name" value="CUTINASE 2-RELATED"/>
    <property type="match status" value="1"/>
</dbReference>